<evidence type="ECO:0000313" key="3">
    <source>
        <dbReference type="Proteomes" id="UP000187429"/>
    </source>
</evidence>
<comment type="caution">
    <text evidence="2">The sequence shown here is derived from an EMBL/GenBank/DDBJ whole genome shotgun (WGS) entry which is preliminary data.</text>
</comment>
<reference evidence="3" key="1">
    <citation type="submission" date="2017-01" db="EMBL/GenBank/DDBJ databases">
        <authorList>
            <person name="Wang Y."/>
            <person name="White M."/>
            <person name="Kvist S."/>
            <person name="Moncalvo J.-M."/>
        </authorList>
    </citation>
    <scope>NUCLEOTIDE SEQUENCE [LARGE SCALE GENOMIC DNA]</scope>
    <source>
        <strain evidence="3">ID-206-W2</strain>
    </source>
</reference>
<protein>
    <submittedName>
        <fullName evidence="2">Uncharacterized protein</fullName>
    </submittedName>
</protein>
<dbReference type="AlphaFoldDB" id="A0A1R1XMA1"/>
<organism evidence="2 3">
    <name type="scientific">Smittium culicis</name>
    <dbReference type="NCBI Taxonomy" id="133412"/>
    <lineage>
        <taxon>Eukaryota</taxon>
        <taxon>Fungi</taxon>
        <taxon>Fungi incertae sedis</taxon>
        <taxon>Zoopagomycota</taxon>
        <taxon>Kickxellomycotina</taxon>
        <taxon>Harpellomycetes</taxon>
        <taxon>Harpellales</taxon>
        <taxon>Legeriomycetaceae</taxon>
        <taxon>Smittium</taxon>
    </lineage>
</organism>
<accession>A0A1R1XMA1</accession>
<gene>
    <name evidence="2" type="ORF">AYI69_g8082</name>
</gene>
<evidence type="ECO:0000256" key="1">
    <source>
        <dbReference type="SAM" id="MobiDB-lite"/>
    </source>
</evidence>
<dbReference type="Proteomes" id="UP000187429">
    <property type="component" value="Unassembled WGS sequence"/>
</dbReference>
<dbReference type="OrthoDB" id="10674376at2759"/>
<dbReference type="EMBL" id="LSSM01004127">
    <property type="protein sequence ID" value="OMJ15770.1"/>
    <property type="molecule type" value="Genomic_DNA"/>
</dbReference>
<sequence length="569" mass="63074">MPPLQFPAVAPRDPSRVFGEGTAGEGPTNGLPMGSEHSRRDFQNIIQELRIRANPPFFIEKENSANIVRLKIFNDERHAPILGAYALEIGAGPNGPAVNDAPEPIKEVTESGGQQGAHSGSSFITVQAINRGGKNSISRILQPDNYDPEEYWRPQASSRPKIVFQMCRGKKIQDGDPDVDMPYDPPKRLYDFPGFGGCIHSHPYPQAVHEMSQILVELQEITVPGASIWAVAKSSHFYQGSQTGPDMGTRSGNQSLFVSRRLTNTCGIEGGMHLQHELGLLQSNQAGVSKSKVRDLRRKVQKVAERSKNNVLAPGELHRKGTGYVGCTLTGSPDSEEALGIEEQFAVEAEMLGVAVILTEPVIQNLRFWRDQLMTWNGQSFLPETPEMDIYTESRDKEWGIVVGSNKYSGVSRPCPEQAHIPKQIFYIQGYLRSPELFIQTHRRGPIRLTPEPEGGSILQLIPRNQRQRDECTGLQLVRMVVEICDLVPRPERIVSEPAAIVTGDVGSKRSPKRKITTHRYQALELDGIADQRHALQEQGLSILPFLLSFPTNDVSSVDPGTIMYNIDL</sequence>
<feature type="region of interest" description="Disordered" evidence="1">
    <location>
        <begin position="1"/>
        <end position="37"/>
    </location>
</feature>
<keyword evidence="3" id="KW-1185">Reference proteome</keyword>
<name>A0A1R1XMA1_9FUNG</name>
<proteinExistence type="predicted"/>
<evidence type="ECO:0000313" key="2">
    <source>
        <dbReference type="EMBL" id="OMJ15770.1"/>
    </source>
</evidence>